<dbReference type="AlphaFoldDB" id="R4T8J5"/>
<evidence type="ECO:0000313" key="2">
    <source>
        <dbReference type="EMBL" id="AGM07257.1"/>
    </source>
</evidence>
<accession>R4T8J5</accession>
<dbReference type="PATRIC" id="fig|1156913.3.peg.4749"/>
<proteinExistence type="predicted"/>
<organism evidence="2 3">
    <name type="scientific">Amycolatopsis keratiniphila</name>
    <dbReference type="NCBI Taxonomy" id="129921"/>
    <lineage>
        <taxon>Bacteria</taxon>
        <taxon>Bacillati</taxon>
        <taxon>Actinomycetota</taxon>
        <taxon>Actinomycetes</taxon>
        <taxon>Pseudonocardiales</taxon>
        <taxon>Pseudonocardiaceae</taxon>
        <taxon>Amycolatopsis</taxon>
        <taxon>Amycolatopsis japonica group</taxon>
    </lineage>
</organism>
<feature type="chain" id="PRO_5004379637" description="Peptidase inhibitor family I36" evidence="1">
    <location>
        <begin position="30"/>
        <end position="131"/>
    </location>
</feature>
<sequence length="131" mass="14125">MTMRKLFAGVLAAAAVSVTLLTGTATASASTSGEVGVTGVGNQVCDYGEACLFAWPNWDGPTWDANGCGWHILDGWMQNQTSSVRAHGNAITLWDWNHGTNQWAKMLTVQPWESLRLVSSNDRTDAITVHC</sequence>
<reference evidence="2 3" key="1">
    <citation type="journal article" date="2013" name="BMC Genomics">
        <title>ContigScape: a Cytoscape plugin facilitating microbial genome gap closing.</title>
        <authorList>
            <person name="Tang B."/>
            <person name="Wang Q."/>
            <person name="Yang M."/>
            <person name="Xie F."/>
            <person name="Zhu Y."/>
            <person name="Zhuo Y."/>
            <person name="Wang S."/>
            <person name="Gao H."/>
            <person name="Ding X."/>
            <person name="Zhang L."/>
            <person name="Zhao G."/>
            <person name="Zheng H."/>
        </authorList>
    </citation>
    <scope>NUCLEOTIDE SEQUENCE [LARGE SCALE GENOMIC DNA]</scope>
    <source>
        <strain evidence="2 3">HCCB10007</strain>
    </source>
</reference>
<dbReference type="EMBL" id="CP003410">
    <property type="protein sequence ID" value="AGM07257.1"/>
    <property type="molecule type" value="Genomic_DNA"/>
</dbReference>
<protein>
    <recommendedName>
        <fullName evidence="4">Peptidase inhibitor family I36</fullName>
    </recommendedName>
</protein>
<dbReference type="Proteomes" id="UP000013968">
    <property type="component" value="Chromosome"/>
</dbReference>
<evidence type="ECO:0008006" key="4">
    <source>
        <dbReference type="Google" id="ProtNLM"/>
    </source>
</evidence>
<name>R4T8J5_9PSEU</name>
<keyword evidence="3" id="KW-1185">Reference proteome</keyword>
<dbReference type="HOGENOM" id="CLU_1923169_0_0_11"/>
<evidence type="ECO:0000256" key="1">
    <source>
        <dbReference type="SAM" id="SignalP"/>
    </source>
</evidence>
<evidence type="ECO:0000313" key="3">
    <source>
        <dbReference type="Proteomes" id="UP000013968"/>
    </source>
</evidence>
<dbReference type="KEGG" id="aoi:AORI_4673"/>
<keyword evidence="1" id="KW-0732">Signal</keyword>
<feature type="signal peptide" evidence="1">
    <location>
        <begin position="1"/>
        <end position="29"/>
    </location>
</feature>
<gene>
    <name evidence="2" type="ORF">AORI_4673</name>
</gene>